<dbReference type="Proteomes" id="UP000590811">
    <property type="component" value="Unassembled WGS sequence"/>
</dbReference>
<keyword evidence="7" id="KW-1133">Transmembrane helix</keyword>
<evidence type="ECO:0000256" key="5">
    <source>
        <dbReference type="ARBA" id="ARBA00022692"/>
    </source>
</evidence>
<dbReference type="PANTHER" id="PTHR45436">
    <property type="entry name" value="SENSOR HISTIDINE KINASE YKOH"/>
    <property type="match status" value="1"/>
</dbReference>
<dbReference type="InterPro" id="IPR013767">
    <property type="entry name" value="PAS_fold"/>
</dbReference>
<name>A0A495Y1X1_9MICO</name>
<evidence type="ECO:0000313" key="11">
    <source>
        <dbReference type="EMBL" id="RKT79385.1"/>
    </source>
</evidence>
<dbReference type="InterPro" id="IPR036890">
    <property type="entry name" value="HATPase_C_sf"/>
</dbReference>
<dbReference type="SUPFAM" id="SSF55785">
    <property type="entry name" value="PYP-like sensor domain (PAS domain)"/>
    <property type="match status" value="1"/>
</dbReference>
<evidence type="ECO:0000313" key="13">
    <source>
        <dbReference type="Proteomes" id="UP000590811"/>
    </source>
</evidence>
<evidence type="ECO:0000256" key="1">
    <source>
        <dbReference type="ARBA" id="ARBA00000085"/>
    </source>
</evidence>
<dbReference type="SUPFAM" id="SSF55890">
    <property type="entry name" value="Sporulation response regulatory protein Spo0B"/>
    <property type="match status" value="1"/>
</dbReference>
<dbReference type="CDD" id="cd00130">
    <property type="entry name" value="PAS"/>
    <property type="match status" value="1"/>
</dbReference>
<organism evidence="11 12">
    <name type="scientific">Terracoccus luteus</name>
    <dbReference type="NCBI Taxonomy" id="53356"/>
    <lineage>
        <taxon>Bacteria</taxon>
        <taxon>Bacillati</taxon>
        <taxon>Actinomycetota</taxon>
        <taxon>Actinomycetes</taxon>
        <taxon>Micrococcales</taxon>
        <taxon>Intrasporangiaceae</taxon>
        <taxon>Terracoccus</taxon>
    </lineage>
</organism>
<evidence type="ECO:0000256" key="6">
    <source>
        <dbReference type="ARBA" id="ARBA00022777"/>
    </source>
</evidence>
<dbReference type="Gene3D" id="3.30.565.10">
    <property type="entry name" value="Histidine kinase-like ATPase, C-terminal domain"/>
    <property type="match status" value="1"/>
</dbReference>
<dbReference type="Pfam" id="PF02518">
    <property type="entry name" value="HATPase_c"/>
    <property type="match status" value="1"/>
</dbReference>
<dbReference type="Proteomes" id="UP000278440">
    <property type="component" value="Unassembled WGS sequence"/>
</dbReference>
<protein>
    <recommendedName>
        <fullName evidence="2">histidine kinase</fullName>
        <ecNumber evidence="2">2.7.13.3</ecNumber>
    </recommendedName>
</protein>
<dbReference type="InterPro" id="IPR003594">
    <property type="entry name" value="HATPase_dom"/>
</dbReference>
<dbReference type="GO" id="GO:0006355">
    <property type="term" value="P:regulation of DNA-templated transcription"/>
    <property type="evidence" value="ECO:0007669"/>
    <property type="project" value="InterPro"/>
</dbReference>
<reference evidence="10 13" key="2">
    <citation type="submission" date="2020-08" db="EMBL/GenBank/DDBJ databases">
        <title>Genomic Encyclopedia of Type Strains, Phase IV (KMG-V): Genome sequencing to study the core and pangenomes of soil and plant-associated prokaryotes.</title>
        <authorList>
            <person name="Whitman W."/>
        </authorList>
    </citation>
    <scope>NUCLEOTIDE SEQUENCE [LARGE SCALE GENOMIC DNA]</scope>
    <source>
        <strain evidence="10 13">B3ACCR2</strain>
    </source>
</reference>
<dbReference type="EC" id="2.7.13.3" evidence="2"/>
<evidence type="ECO:0000256" key="2">
    <source>
        <dbReference type="ARBA" id="ARBA00012438"/>
    </source>
</evidence>
<evidence type="ECO:0000256" key="7">
    <source>
        <dbReference type="ARBA" id="ARBA00022989"/>
    </source>
</evidence>
<keyword evidence="12" id="KW-1185">Reference proteome</keyword>
<dbReference type="EMBL" id="RBXT01000001">
    <property type="protein sequence ID" value="RKT79385.1"/>
    <property type="molecule type" value="Genomic_DNA"/>
</dbReference>
<evidence type="ECO:0000313" key="12">
    <source>
        <dbReference type="Proteomes" id="UP000278440"/>
    </source>
</evidence>
<keyword evidence="5" id="KW-0812">Transmembrane</keyword>
<keyword evidence="6 11" id="KW-0418">Kinase</keyword>
<dbReference type="AlphaFoldDB" id="A0A495Y1X1"/>
<dbReference type="Gene3D" id="3.30.450.20">
    <property type="entry name" value="PAS domain"/>
    <property type="match status" value="2"/>
</dbReference>
<dbReference type="SMART" id="SM00387">
    <property type="entry name" value="HATPase_c"/>
    <property type="match status" value="1"/>
</dbReference>
<evidence type="ECO:0000256" key="3">
    <source>
        <dbReference type="ARBA" id="ARBA00022553"/>
    </source>
</evidence>
<feature type="domain" description="Histidine kinase" evidence="8">
    <location>
        <begin position="330"/>
        <end position="527"/>
    </location>
</feature>
<feature type="domain" description="PAS" evidence="9">
    <location>
        <begin position="207"/>
        <end position="252"/>
    </location>
</feature>
<evidence type="ECO:0000259" key="9">
    <source>
        <dbReference type="PROSITE" id="PS50112"/>
    </source>
</evidence>
<comment type="catalytic activity">
    <reaction evidence="1">
        <text>ATP + protein L-histidine = ADP + protein N-phospho-L-histidine.</text>
        <dbReference type="EC" id="2.7.13.3"/>
    </reaction>
</comment>
<dbReference type="GO" id="GO:0000155">
    <property type="term" value="F:phosphorelay sensor kinase activity"/>
    <property type="evidence" value="ECO:0007669"/>
    <property type="project" value="InterPro"/>
</dbReference>
<dbReference type="Pfam" id="PF00989">
    <property type="entry name" value="PAS"/>
    <property type="match status" value="1"/>
</dbReference>
<dbReference type="InterPro" id="IPR050428">
    <property type="entry name" value="TCS_sensor_his_kinase"/>
</dbReference>
<dbReference type="PANTHER" id="PTHR45436:SF5">
    <property type="entry name" value="SENSOR HISTIDINE KINASE TRCS"/>
    <property type="match status" value="1"/>
</dbReference>
<evidence type="ECO:0000256" key="4">
    <source>
        <dbReference type="ARBA" id="ARBA00022679"/>
    </source>
</evidence>
<dbReference type="RefSeq" id="WP_253354239.1">
    <property type="nucleotide sequence ID" value="NZ_JACHVT010000003.1"/>
</dbReference>
<dbReference type="InterPro" id="IPR016120">
    <property type="entry name" value="Sig_transdc_His_kin_SpoOB"/>
</dbReference>
<dbReference type="InterPro" id="IPR035965">
    <property type="entry name" value="PAS-like_dom_sf"/>
</dbReference>
<keyword evidence="3" id="KW-0597">Phosphoprotein</keyword>
<dbReference type="InterPro" id="IPR000014">
    <property type="entry name" value="PAS"/>
</dbReference>
<evidence type="ECO:0000313" key="10">
    <source>
        <dbReference type="EMBL" id="MBB2986636.1"/>
    </source>
</evidence>
<sequence length="541" mass="57624">MQLLIVSVVLVGVAAVSIAQSNARFRDSEGRRAQQIAEVLSQTPGIRDVVEDGGQFAPQANFAAEAARAFSDSAQVLIAGVDRKVVASTGTGPAVAFLQDTEAFDGRGWVGEQQGTGEAMAMAPVISSGENDPERTDPTQPDAGETVGVVAVVRTYPSVWDNLAQAMPNLLTYMGIASLLGVVGSLLLARRVKQQTLGLEPREITGLVEQREAVLHGIKEGLLAVDLTGRVTQVNDEAATLLGIPQMDSEGRMLRDLDPTGRLSALFDHPEPVVDRVMSFGTHAVAVNLRPVRTHGRLIGHVATLRDRTELLELQRELDLTRSTTDSLRTQAHEFSNRMHVVSGLIELGEYDDVRSYIQRISADEEQLTARVTSLVADPAVAAMLLAKSRQADERGAELVVDESTHLGRLDGDVSTDVNTVLGNLVDNALDAAGVGTGRDGIRARVTVTIVKEDGVVRITVRDNGPGVDLREGDVFARGYSTKPGGAEGRRGIGLALVRIVCRKRGGEVTVHNDDGAVFTATVPEVPLTADSPTGQGVRSR</sequence>
<reference evidence="11 12" key="1">
    <citation type="submission" date="2018-10" db="EMBL/GenBank/DDBJ databases">
        <title>Sequencing the genomes of 1000 actinobacteria strains.</title>
        <authorList>
            <person name="Klenk H.-P."/>
        </authorList>
    </citation>
    <scope>NUCLEOTIDE SEQUENCE [LARGE SCALE GENOMIC DNA]</scope>
    <source>
        <strain evidence="11 12">DSM 44267</strain>
    </source>
</reference>
<dbReference type="PROSITE" id="PS50112">
    <property type="entry name" value="PAS"/>
    <property type="match status" value="1"/>
</dbReference>
<dbReference type="SUPFAM" id="SSF55874">
    <property type="entry name" value="ATPase domain of HSP90 chaperone/DNA topoisomerase II/histidine kinase"/>
    <property type="match status" value="1"/>
</dbReference>
<accession>A0A495Y1X1</accession>
<keyword evidence="7" id="KW-0472">Membrane</keyword>
<dbReference type="Pfam" id="PF14689">
    <property type="entry name" value="SPOB_a"/>
    <property type="match status" value="1"/>
</dbReference>
<dbReference type="SMART" id="SM00091">
    <property type="entry name" value="PAS"/>
    <property type="match status" value="1"/>
</dbReference>
<dbReference type="Gene3D" id="1.10.287.130">
    <property type="match status" value="1"/>
</dbReference>
<dbReference type="InterPro" id="IPR039506">
    <property type="entry name" value="SPOB_a"/>
</dbReference>
<proteinExistence type="predicted"/>
<evidence type="ECO:0000259" key="8">
    <source>
        <dbReference type="PROSITE" id="PS50109"/>
    </source>
</evidence>
<comment type="caution">
    <text evidence="11">The sequence shown here is derived from an EMBL/GenBank/DDBJ whole genome shotgun (WGS) entry which is preliminary data.</text>
</comment>
<keyword evidence="4" id="KW-0808">Transferase</keyword>
<dbReference type="InterPro" id="IPR005467">
    <property type="entry name" value="His_kinase_dom"/>
</dbReference>
<gene>
    <name evidence="11" type="ORF">DFJ68_2853</name>
    <name evidence="10" type="ORF">FHW14_001790</name>
</gene>
<dbReference type="EMBL" id="JACHVT010000003">
    <property type="protein sequence ID" value="MBB2986636.1"/>
    <property type="molecule type" value="Genomic_DNA"/>
</dbReference>
<dbReference type="PROSITE" id="PS50109">
    <property type="entry name" value="HIS_KIN"/>
    <property type="match status" value="1"/>
</dbReference>